<dbReference type="Gramene" id="OB05G14170.1">
    <property type="protein sequence ID" value="OB05G14170.1"/>
    <property type="gene ID" value="OB05G14170"/>
</dbReference>
<dbReference type="AlphaFoldDB" id="J3M493"/>
<organism evidence="2">
    <name type="scientific">Oryza brachyantha</name>
    <name type="common">malo sina</name>
    <dbReference type="NCBI Taxonomy" id="4533"/>
    <lineage>
        <taxon>Eukaryota</taxon>
        <taxon>Viridiplantae</taxon>
        <taxon>Streptophyta</taxon>
        <taxon>Embryophyta</taxon>
        <taxon>Tracheophyta</taxon>
        <taxon>Spermatophyta</taxon>
        <taxon>Magnoliopsida</taxon>
        <taxon>Liliopsida</taxon>
        <taxon>Poales</taxon>
        <taxon>Poaceae</taxon>
        <taxon>BOP clade</taxon>
        <taxon>Oryzoideae</taxon>
        <taxon>Oryzeae</taxon>
        <taxon>Oryzinae</taxon>
        <taxon>Oryza</taxon>
    </lineage>
</organism>
<dbReference type="PANTHER" id="PTHR33026:SF7">
    <property type="entry name" value="OS03G0100275 PROTEIN"/>
    <property type="match status" value="1"/>
</dbReference>
<name>J3M493_ORYBR</name>
<reference evidence="2" key="2">
    <citation type="submission" date="2013-04" db="UniProtKB">
        <authorList>
            <consortium name="EnsemblPlants"/>
        </authorList>
    </citation>
    <scope>IDENTIFICATION</scope>
</reference>
<dbReference type="Proteomes" id="UP000006038">
    <property type="component" value="Chromosome 5"/>
</dbReference>
<proteinExistence type="predicted"/>
<dbReference type="HOGENOM" id="CLU_1311840_0_0_1"/>
<evidence type="ECO:0000256" key="1">
    <source>
        <dbReference type="SAM" id="Phobius"/>
    </source>
</evidence>
<keyword evidence="1" id="KW-0472">Membrane</keyword>
<dbReference type="PANTHER" id="PTHR33026">
    <property type="entry name" value="OS06G0360600 PROTEIN"/>
    <property type="match status" value="1"/>
</dbReference>
<reference evidence="2" key="1">
    <citation type="journal article" date="2013" name="Nat. Commun.">
        <title>Whole-genome sequencing of Oryza brachyantha reveals mechanisms underlying Oryza genome evolution.</title>
        <authorList>
            <person name="Chen J."/>
            <person name="Huang Q."/>
            <person name="Gao D."/>
            <person name="Wang J."/>
            <person name="Lang Y."/>
            <person name="Liu T."/>
            <person name="Li B."/>
            <person name="Bai Z."/>
            <person name="Luis Goicoechea J."/>
            <person name="Liang C."/>
            <person name="Chen C."/>
            <person name="Zhang W."/>
            <person name="Sun S."/>
            <person name="Liao Y."/>
            <person name="Zhang X."/>
            <person name="Yang L."/>
            <person name="Song C."/>
            <person name="Wang M."/>
            <person name="Shi J."/>
            <person name="Liu G."/>
            <person name="Liu J."/>
            <person name="Zhou H."/>
            <person name="Zhou W."/>
            <person name="Yu Q."/>
            <person name="An N."/>
            <person name="Chen Y."/>
            <person name="Cai Q."/>
            <person name="Wang B."/>
            <person name="Liu B."/>
            <person name="Min J."/>
            <person name="Huang Y."/>
            <person name="Wu H."/>
            <person name="Li Z."/>
            <person name="Zhang Y."/>
            <person name="Yin Y."/>
            <person name="Song W."/>
            <person name="Jiang J."/>
            <person name="Jackson S.A."/>
            <person name="Wing R.A."/>
            <person name="Wang J."/>
            <person name="Chen M."/>
        </authorList>
    </citation>
    <scope>NUCLEOTIDE SEQUENCE [LARGE SCALE GENOMIC DNA]</scope>
    <source>
        <strain evidence="2">cv. IRGC 101232</strain>
    </source>
</reference>
<keyword evidence="1" id="KW-0812">Transmembrane</keyword>
<evidence type="ECO:0000313" key="3">
    <source>
        <dbReference type="Proteomes" id="UP000006038"/>
    </source>
</evidence>
<keyword evidence="1" id="KW-1133">Transmembrane helix</keyword>
<dbReference type="EnsemblPlants" id="OB05G14170.1">
    <property type="protein sequence ID" value="OB05G14170.1"/>
    <property type="gene ID" value="OB05G14170"/>
</dbReference>
<sequence length="210" mass="23339">MSQVDSLLNLIEHLISSGLTSVWVTWYFIRRWIQPLKDQVHFVFDYSRSKYPTRETAQVFKNDIIMTRVQRLFQPGTHIPTNVVGSPSPFHAANAPPADHHQYLSYPPNRVCPDHKRTVEASVDEPAAKRAAFDRDVELPEAIEDGDAPVRSPSSPPLRHLRKPAFGKGSSNIDLTSHVGQEVAKLPTLALVSTSSAIKPADTTPTSLVE</sequence>
<protein>
    <submittedName>
        <fullName evidence="2">Uncharacterized protein</fullName>
    </submittedName>
</protein>
<evidence type="ECO:0000313" key="2">
    <source>
        <dbReference type="EnsemblPlants" id="OB05G14170.1"/>
    </source>
</evidence>
<accession>J3M493</accession>
<feature type="transmembrane region" description="Helical" evidence="1">
    <location>
        <begin position="6"/>
        <end position="29"/>
    </location>
</feature>
<keyword evidence="3" id="KW-1185">Reference proteome</keyword>